<gene>
    <name evidence="8" type="ORF">GKO32_27180</name>
</gene>
<feature type="domain" description="Glucose-methanol-choline oxidoreductase C-terminal" evidence="7">
    <location>
        <begin position="387"/>
        <end position="520"/>
    </location>
</feature>
<feature type="binding site" evidence="5">
    <location>
        <position position="82"/>
    </location>
    <ligand>
        <name>FAD</name>
        <dbReference type="ChEBI" id="CHEBI:57692"/>
    </ligand>
</feature>
<sequence>MTTYDYIIVGAGAAGCVLADRLTEDPSVRVLVLEFGGRAGNPLLYIPKGFYFTLQGDRYCYHYPTQPVGPGGRPESWTRGKVGGGSTSVNGMMYIRGARADYDAIVERGNPGWGWQDMLPVFRTMEDHDLGPSASRGAGGPLGVSITAQDDLVCDAILGAGRKMGLRQTADFNEDDDERIGFTPSTIKHGIRVSAASAFLRRAAKRPNLTVLYRTRVGYLRFDGNRVAGVRAKTGPSYQDYTAAREVIVSAGTVESTLLLERSGIGRPETLAAAGVTVRVESPNLGERVIEQRGVSMQVKLKGRIGLTHKLNTVPKQGLQGARYLLTRRGPIATAGYDLVCAGKSSAALDRPDIQGIWLPMALDTRADKMKLAKYSGAMFVGYQVRPTTRSQVHISGSLPENAPVISPRFLETPEDRAATSRILDWGREMVAQSPLADLVEAEDRPGPSVSTPDEVINHAIAGPLGIYHAIGSCAMGPNAEDVVDHRLRVRGVDGLRVIDASVFAEQPAGNTAAPTMALAWRAGDLIREER</sequence>
<dbReference type="GO" id="GO:0050660">
    <property type="term" value="F:flavin adenine dinucleotide binding"/>
    <property type="evidence" value="ECO:0007669"/>
    <property type="project" value="InterPro"/>
</dbReference>
<dbReference type="InterPro" id="IPR012132">
    <property type="entry name" value="GMC_OxRdtase"/>
</dbReference>
<dbReference type="Pfam" id="PF00732">
    <property type="entry name" value="GMC_oxred_N"/>
    <property type="match status" value="1"/>
</dbReference>
<evidence type="ECO:0000256" key="5">
    <source>
        <dbReference type="PIRSR" id="PIRSR000137-2"/>
    </source>
</evidence>
<organism evidence="8 9">
    <name type="scientific">Amycolatopsis pithecellobii</name>
    <dbReference type="NCBI Taxonomy" id="664692"/>
    <lineage>
        <taxon>Bacteria</taxon>
        <taxon>Bacillati</taxon>
        <taxon>Actinomycetota</taxon>
        <taxon>Actinomycetes</taxon>
        <taxon>Pseudonocardiales</taxon>
        <taxon>Pseudonocardiaceae</taxon>
        <taxon>Amycolatopsis</taxon>
    </lineage>
</organism>
<evidence type="ECO:0000259" key="6">
    <source>
        <dbReference type="Pfam" id="PF00732"/>
    </source>
</evidence>
<dbReference type="InterPro" id="IPR036188">
    <property type="entry name" value="FAD/NAD-bd_sf"/>
</dbReference>
<protein>
    <submittedName>
        <fullName evidence="8">GMC oxidoreductase</fullName>
    </submittedName>
</protein>
<dbReference type="GO" id="GO:0016614">
    <property type="term" value="F:oxidoreductase activity, acting on CH-OH group of donors"/>
    <property type="evidence" value="ECO:0007669"/>
    <property type="project" value="InterPro"/>
</dbReference>
<evidence type="ECO:0000313" key="9">
    <source>
        <dbReference type="Proteomes" id="UP000440096"/>
    </source>
</evidence>
<comment type="similarity">
    <text evidence="2">Belongs to the GMC oxidoreductase family.</text>
</comment>
<keyword evidence="9" id="KW-1185">Reference proteome</keyword>
<feature type="binding site" evidence="5">
    <location>
        <position position="217"/>
    </location>
    <ligand>
        <name>FAD</name>
        <dbReference type="ChEBI" id="CHEBI:57692"/>
    </ligand>
</feature>
<reference evidence="8 9" key="1">
    <citation type="submission" date="2019-11" db="EMBL/GenBank/DDBJ databases">
        <title>Draft genome of Amycolatopsis RM579.</title>
        <authorList>
            <person name="Duangmal K."/>
            <person name="Mingma R."/>
        </authorList>
    </citation>
    <scope>NUCLEOTIDE SEQUENCE [LARGE SCALE GENOMIC DNA]</scope>
    <source>
        <strain evidence="8 9">RM579</strain>
    </source>
</reference>
<evidence type="ECO:0000256" key="3">
    <source>
        <dbReference type="ARBA" id="ARBA00022630"/>
    </source>
</evidence>
<dbReference type="OrthoDB" id="9785276at2"/>
<dbReference type="AlphaFoldDB" id="A0A6N7Z885"/>
<proteinExistence type="inferred from homology"/>
<evidence type="ECO:0000259" key="7">
    <source>
        <dbReference type="Pfam" id="PF05199"/>
    </source>
</evidence>
<comment type="caution">
    <text evidence="8">The sequence shown here is derived from an EMBL/GenBank/DDBJ whole genome shotgun (WGS) entry which is preliminary data.</text>
</comment>
<evidence type="ECO:0000256" key="4">
    <source>
        <dbReference type="ARBA" id="ARBA00022827"/>
    </source>
</evidence>
<dbReference type="InterPro" id="IPR000172">
    <property type="entry name" value="GMC_OxRdtase_N"/>
</dbReference>
<dbReference type="Gene3D" id="3.30.560.10">
    <property type="entry name" value="Glucose Oxidase, domain 3"/>
    <property type="match status" value="1"/>
</dbReference>
<feature type="domain" description="Glucose-methanol-choline oxidoreductase N-terminal" evidence="6">
    <location>
        <begin position="4"/>
        <end position="270"/>
    </location>
</feature>
<dbReference type="Pfam" id="PF05199">
    <property type="entry name" value="GMC_oxred_C"/>
    <property type="match status" value="1"/>
</dbReference>
<comment type="cofactor">
    <cofactor evidence="1 5">
        <name>FAD</name>
        <dbReference type="ChEBI" id="CHEBI:57692"/>
    </cofactor>
</comment>
<dbReference type="Gene3D" id="3.50.50.60">
    <property type="entry name" value="FAD/NAD(P)-binding domain"/>
    <property type="match status" value="1"/>
</dbReference>
<keyword evidence="3" id="KW-0285">Flavoprotein</keyword>
<dbReference type="RefSeq" id="WP_154759748.1">
    <property type="nucleotide sequence ID" value="NZ_WMBA01000051.1"/>
</dbReference>
<evidence type="ECO:0000256" key="1">
    <source>
        <dbReference type="ARBA" id="ARBA00001974"/>
    </source>
</evidence>
<keyword evidence="4 5" id="KW-0274">FAD</keyword>
<dbReference type="InterPro" id="IPR007867">
    <property type="entry name" value="GMC_OxRtase_C"/>
</dbReference>
<dbReference type="PIRSF" id="PIRSF000137">
    <property type="entry name" value="Alcohol_oxidase"/>
    <property type="match status" value="1"/>
</dbReference>
<dbReference type="PANTHER" id="PTHR11552">
    <property type="entry name" value="GLUCOSE-METHANOL-CHOLINE GMC OXIDOREDUCTASE"/>
    <property type="match status" value="1"/>
</dbReference>
<dbReference type="SUPFAM" id="SSF54373">
    <property type="entry name" value="FAD-linked reductases, C-terminal domain"/>
    <property type="match status" value="1"/>
</dbReference>
<dbReference type="SUPFAM" id="SSF51905">
    <property type="entry name" value="FAD/NAD(P)-binding domain"/>
    <property type="match status" value="1"/>
</dbReference>
<name>A0A6N7Z885_9PSEU</name>
<accession>A0A6N7Z885</accession>
<dbReference type="EMBL" id="WMBA01000051">
    <property type="protein sequence ID" value="MTD57630.1"/>
    <property type="molecule type" value="Genomic_DNA"/>
</dbReference>
<evidence type="ECO:0000313" key="8">
    <source>
        <dbReference type="EMBL" id="MTD57630.1"/>
    </source>
</evidence>
<dbReference type="Proteomes" id="UP000440096">
    <property type="component" value="Unassembled WGS sequence"/>
</dbReference>
<dbReference type="PANTHER" id="PTHR11552:SF147">
    <property type="entry name" value="CHOLINE DEHYDROGENASE, MITOCHONDRIAL"/>
    <property type="match status" value="1"/>
</dbReference>
<evidence type="ECO:0000256" key="2">
    <source>
        <dbReference type="ARBA" id="ARBA00010790"/>
    </source>
</evidence>